<evidence type="ECO:0000313" key="1">
    <source>
        <dbReference type="EMBL" id="EFE21641.1"/>
    </source>
</evidence>
<name>D4F987_EDWTA</name>
<dbReference type="Proteomes" id="UP000003692">
    <property type="component" value="Unassembled WGS sequence"/>
</dbReference>
<comment type="caution">
    <text evidence="1">The sequence shown here is derived from an EMBL/GenBank/DDBJ whole genome shotgun (WGS) entry which is preliminary data.</text>
</comment>
<accession>D4F987</accession>
<dbReference type="AlphaFoldDB" id="D4F987"/>
<evidence type="ECO:0000313" key="2">
    <source>
        <dbReference type="Proteomes" id="UP000003692"/>
    </source>
</evidence>
<dbReference type="HOGENOM" id="CLU_3232880_0_0_6"/>
<gene>
    <name evidence="1" type="ORF">EDWATA_03345</name>
</gene>
<sequence>MTYSKLNEYPVFNSRTADGLRRAPQKRSRVLKRRWRVRIYRLD</sequence>
<organism evidence="1 2">
    <name type="scientific">Edwardsiella tarda ATCC 23685</name>
    <dbReference type="NCBI Taxonomy" id="500638"/>
    <lineage>
        <taxon>Bacteria</taxon>
        <taxon>Pseudomonadati</taxon>
        <taxon>Pseudomonadota</taxon>
        <taxon>Gammaproteobacteria</taxon>
        <taxon>Enterobacterales</taxon>
        <taxon>Hafniaceae</taxon>
        <taxon>Edwardsiella</taxon>
    </lineage>
</organism>
<protein>
    <submittedName>
        <fullName evidence="1">Uncharacterized protein</fullName>
    </submittedName>
</protein>
<proteinExistence type="predicted"/>
<reference evidence="1 2" key="1">
    <citation type="submission" date="2010-02" db="EMBL/GenBank/DDBJ databases">
        <authorList>
            <person name="Weinstock G."/>
            <person name="Sodergren E."/>
            <person name="Clifton S."/>
            <person name="Fulton L."/>
            <person name="Fulton B."/>
            <person name="Courtney L."/>
            <person name="Fronick C."/>
            <person name="Harrison M."/>
            <person name="Strong C."/>
            <person name="Farmer C."/>
            <person name="Delahaunty K."/>
            <person name="Markovic C."/>
            <person name="Hall O."/>
            <person name="Minx P."/>
            <person name="Tomlinson C."/>
            <person name="Mitreva M."/>
            <person name="Nelson J."/>
            <person name="Hou S."/>
            <person name="Wollam A."/>
            <person name="Pepin K.H."/>
            <person name="Johnson M."/>
            <person name="Bhonagiri V."/>
            <person name="Zhang X."/>
            <person name="Suruliraj S."/>
            <person name="Warren W."/>
            <person name="Chinwalla A."/>
            <person name="Mardis E.R."/>
            <person name="Wilson R.K."/>
        </authorList>
    </citation>
    <scope>NUCLEOTIDE SEQUENCE [LARGE SCALE GENOMIC DNA]</scope>
    <source>
        <strain evidence="1 2">ATCC 23685</strain>
    </source>
</reference>
<dbReference type="EMBL" id="ADGK01000272">
    <property type="protein sequence ID" value="EFE21641.1"/>
    <property type="molecule type" value="Genomic_DNA"/>
</dbReference>